<comment type="subcellular location">
    <subcellularLocation>
        <location evidence="1">Nucleus</location>
    </subcellularLocation>
</comment>
<name>A0A8C5NF71_GOUWI</name>
<dbReference type="AlphaFoldDB" id="A0A8C5NF71"/>
<evidence type="ECO:0000256" key="6">
    <source>
        <dbReference type="ARBA" id="ARBA00023242"/>
    </source>
</evidence>
<dbReference type="GO" id="GO:0005634">
    <property type="term" value="C:nucleus"/>
    <property type="evidence" value="ECO:0007669"/>
    <property type="project" value="UniProtKB-SubCell"/>
</dbReference>
<dbReference type="GO" id="GO:0006302">
    <property type="term" value="P:double-strand break repair"/>
    <property type="evidence" value="ECO:0007669"/>
    <property type="project" value="TreeGrafter"/>
</dbReference>
<evidence type="ECO:0000256" key="4">
    <source>
        <dbReference type="ARBA" id="ARBA00023172"/>
    </source>
</evidence>
<keyword evidence="3" id="KW-0227">DNA damage</keyword>
<keyword evidence="4" id="KW-0233">DNA recombination</keyword>
<dbReference type="Proteomes" id="UP000694680">
    <property type="component" value="Chromosome 19"/>
</dbReference>
<evidence type="ECO:0000256" key="3">
    <source>
        <dbReference type="ARBA" id="ARBA00022763"/>
    </source>
</evidence>
<feature type="compositionally biased region" description="Basic and acidic residues" evidence="7">
    <location>
        <begin position="106"/>
        <end position="149"/>
    </location>
</feature>
<dbReference type="GO" id="GO:0008821">
    <property type="term" value="F:crossover junction DNA endonuclease activity"/>
    <property type="evidence" value="ECO:0007669"/>
    <property type="project" value="TreeGrafter"/>
</dbReference>
<dbReference type="PANTHER" id="PTHR21077">
    <property type="entry name" value="EME1 PROTEIN"/>
    <property type="match status" value="1"/>
</dbReference>
<dbReference type="Gene3D" id="1.10.150.670">
    <property type="entry name" value="Crossover junction endonuclease EME1, DNA-binding domain"/>
    <property type="match status" value="1"/>
</dbReference>
<dbReference type="GO" id="GO:0031573">
    <property type="term" value="P:mitotic intra-S DNA damage checkpoint signaling"/>
    <property type="evidence" value="ECO:0007669"/>
    <property type="project" value="TreeGrafter"/>
</dbReference>
<evidence type="ECO:0000256" key="7">
    <source>
        <dbReference type="SAM" id="MobiDB-lite"/>
    </source>
</evidence>
<protein>
    <recommendedName>
        <fullName evidence="8">ERCC4 domain-containing protein</fullName>
    </recommendedName>
</protein>
<dbReference type="InterPro" id="IPR006166">
    <property type="entry name" value="ERCC4_domain"/>
</dbReference>
<dbReference type="FunFam" id="1.10.150.670:FF:000002">
    <property type="entry name" value="Crossover junction endonuclease EME1"/>
    <property type="match status" value="1"/>
</dbReference>
<organism evidence="9 10">
    <name type="scientific">Gouania willdenowi</name>
    <name type="common">Blunt-snouted clingfish</name>
    <name type="synonym">Lepadogaster willdenowi</name>
    <dbReference type="NCBI Taxonomy" id="441366"/>
    <lineage>
        <taxon>Eukaryota</taxon>
        <taxon>Metazoa</taxon>
        <taxon>Chordata</taxon>
        <taxon>Craniata</taxon>
        <taxon>Vertebrata</taxon>
        <taxon>Euteleostomi</taxon>
        <taxon>Actinopterygii</taxon>
        <taxon>Neopterygii</taxon>
        <taxon>Teleostei</taxon>
        <taxon>Neoteleostei</taxon>
        <taxon>Acanthomorphata</taxon>
        <taxon>Ovalentaria</taxon>
        <taxon>Blenniimorphae</taxon>
        <taxon>Blenniiformes</taxon>
        <taxon>Gobiesocoidei</taxon>
        <taxon>Gobiesocidae</taxon>
        <taxon>Gobiesocinae</taxon>
        <taxon>Gouania</taxon>
    </lineage>
</organism>
<evidence type="ECO:0000313" key="9">
    <source>
        <dbReference type="Ensembl" id="ENSGWIP00000050724.1"/>
    </source>
</evidence>
<dbReference type="Gene3D" id="4.10.800.30">
    <property type="entry name" value="ERCC4, Mus81-Eme1 complex, nuclease domain, subdomain 2"/>
    <property type="match status" value="1"/>
</dbReference>
<dbReference type="GO" id="GO:0031297">
    <property type="term" value="P:replication fork processing"/>
    <property type="evidence" value="ECO:0007669"/>
    <property type="project" value="TreeGrafter"/>
</dbReference>
<dbReference type="Ensembl" id="ENSGWIT00000054778.1">
    <property type="protein sequence ID" value="ENSGWIP00000050724.1"/>
    <property type="gene ID" value="ENSGWIG00000024614.1"/>
</dbReference>
<dbReference type="InterPro" id="IPR033310">
    <property type="entry name" value="Mms4/EME1/EME2"/>
</dbReference>
<dbReference type="FunFam" id="3.40.1620.30:FF:000001">
    <property type="entry name" value="Essential meiotic structure-specific endonuclease 1"/>
    <property type="match status" value="1"/>
</dbReference>
<evidence type="ECO:0000313" key="10">
    <source>
        <dbReference type="Proteomes" id="UP000694680"/>
    </source>
</evidence>
<reference evidence="9" key="2">
    <citation type="submission" date="2025-08" db="UniProtKB">
        <authorList>
            <consortium name="Ensembl"/>
        </authorList>
    </citation>
    <scope>IDENTIFICATION</scope>
</reference>
<evidence type="ECO:0000256" key="5">
    <source>
        <dbReference type="ARBA" id="ARBA00023204"/>
    </source>
</evidence>
<keyword evidence="6" id="KW-0539">Nucleus</keyword>
<gene>
    <name evidence="9" type="primary">eme1</name>
</gene>
<proteinExistence type="inferred from homology"/>
<feature type="region of interest" description="Disordered" evidence="7">
    <location>
        <begin position="67"/>
        <end position="149"/>
    </location>
</feature>
<dbReference type="InterPro" id="IPR042530">
    <property type="entry name" value="EME1/EME2_C"/>
</dbReference>
<dbReference type="GO" id="GO:0003677">
    <property type="term" value="F:DNA binding"/>
    <property type="evidence" value="ECO:0007669"/>
    <property type="project" value="InterPro"/>
</dbReference>
<dbReference type="Pfam" id="PF21292">
    <property type="entry name" value="EME1-MUS81_C"/>
    <property type="match status" value="1"/>
</dbReference>
<sequence length="460" mass="50833">MTFFCSESSSDPDVDLPALDLLLSGASAKPGRADVMMISSDSDDDAPYVPLAQRLQQRQNHVMIRAPSADHSTSSDLHHHQSAVSGSEPLSTQQGGSARRKTGPRTAEKVQASKEEAVRKRNDHKEEAVRKRKDHKEEAVRKRKEQERMKAERKAAAEAVKALRPEECIKHMVVTVDPALLQQEGGGALLAALQTLGCSCSIEKHTLPRSIGWMRRAPCAQTGEAGTSEPNVVMHVTVDDFITLVHGYIQEGLGRSDCGPTLTSWVLERQRQHQDKTLSLVCVCGVCVCARGRRVYPHQAVGSSLQLHTGVPVHFLSTWQDFSNHVTMVTKAVAEAPFKRDREQTGFSFHLDSEWAGGQKVDREGRGLVHVWKRQIQQLNRVSADMAAAIIAAYPSPQLLLKAYSLCSSDQERTSLLSELLIRRGEGTTSTSRRVGPELSKRIFLFINSRDPEQILDSNV</sequence>
<dbReference type="Gene3D" id="3.40.1620.30">
    <property type="entry name" value="ERCC4, Mus81-Eme1 complex, nuclease domain, subdomain 1"/>
    <property type="match status" value="1"/>
</dbReference>
<dbReference type="GO" id="GO:0000712">
    <property type="term" value="P:resolution of meiotic recombination intermediates"/>
    <property type="evidence" value="ECO:0007669"/>
    <property type="project" value="TreeGrafter"/>
</dbReference>
<evidence type="ECO:0000256" key="2">
    <source>
        <dbReference type="ARBA" id="ARBA00005313"/>
    </source>
</evidence>
<accession>A0A8C5NF71</accession>
<feature type="compositionally biased region" description="Polar residues" evidence="7">
    <location>
        <begin position="82"/>
        <end position="96"/>
    </location>
</feature>
<keyword evidence="5" id="KW-0234">DNA repair</keyword>
<feature type="domain" description="ERCC4" evidence="8">
    <location>
        <begin position="173"/>
        <end position="405"/>
    </location>
</feature>
<evidence type="ECO:0000256" key="1">
    <source>
        <dbReference type="ARBA" id="ARBA00004123"/>
    </source>
</evidence>
<dbReference type="SMART" id="SM00891">
    <property type="entry name" value="ERCC4"/>
    <property type="match status" value="1"/>
</dbReference>
<reference evidence="9" key="3">
    <citation type="submission" date="2025-09" db="UniProtKB">
        <authorList>
            <consortium name="Ensembl"/>
        </authorList>
    </citation>
    <scope>IDENTIFICATION</scope>
</reference>
<dbReference type="GO" id="GO:0048476">
    <property type="term" value="C:Holliday junction resolvase complex"/>
    <property type="evidence" value="ECO:0007669"/>
    <property type="project" value="InterPro"/>
</dbReference>
<dbReference type="InterPro" id="IPR043087">
    <property type="entry name" value="Eme1_nucdom_sub2"/>
</dbReference>
<reference evidence="9" key="1">
    <citation type="submission" date="2020-06" db="EMBL/GenBank/DDBJ databases">
        <authorList>
            <consortium name="Wellcome Sanger Institute Data Sharing"/>
        </authorList>
    </citation>
    <scope>NUCLEOTIDE SEQUENCE [LARGE SCALE GENOMIC DNA]</scope>
</reference>
<dbReference type="InterPro" id="IPR043086">
    <property type="entry name" value="EME1_nucdom_sub1"/>
</dbReference>
<evidence type="ECO:0000259" key="8">
    <source>
        <dbReference type="SMART" id="SM00891"/>
    </source>
</evidence>
<comment type="similarity">
    <text evidence="2">Belongs to the EME1/MMS4 family.</text>
</comment>
<keyword evidence="10" id="KW-1185">Reference proteome</keyword>
<dbReference type="PANTHER" id="PTHR21077:SF7">
    <property type="entry name" value="CROSSOVER JUNCTION ENDONUCLEASE EME1"/>
    <property type="match status" value="1"/>
</dbReference>